<dbReference type="InterPro" id="IPR039055">
    <property type="entry name" value="MCU_fam"/>
</dbReference>
<comment type="similarity">
    <text evidence="2">Belongs to the MCU (TC 1.A.77) family.</text>
</comment>
<comment type="subcellular location">
    <subcellularLocation>
        <location evidence="1">Membrane</location>
        <topology evidence="1">Multi-pass membrane protein</topology>
    </subcellularLocation>
</comment>
<keyword evidence="9 10" id="KW-0472">Membrane</keyword>
<organism evidence="12 13">
    <name type="scientific">Zingiber officinale</name>
    <name type="common">Ginger</name>
    <name type="synonym">Amomum zingiber</name>
    <dbReference type="NCBI Taxonomy" id="94328"/>
    <lineage>
        <taxon>Eukaryota</taxon>
        <taxon>Viridiplantae</taxon>
        <taxon>Streptophyta</taxon>
        <taxon>Embryophyta</taxon>
        <taxon>Tracheophyta</taxon>
        <taxon>Spermatophyta</taxon>
        <taxon>Magnoliopsida</taxon>
        <taxon>Liliopsida</taxon>
        <taxon>Zingiberales</taxon>
        <taxon>Zingiberaceae</taxon>
        <taxon>Zingiber</taxon>
    </lineage>
</organism>
<dbReference type="GO" id="GO:0051560">
    <property type="term" value="P:mitochondrial calcium ion homeostasis"/>
    <property type="evidence" value="ECO:0007669"/>
    <property type="project" value="InterPro"/>
</dbReference>
<feature type="transmembrane region" description="Helical" evidence="10">
    <location>
        <begin position="223"/>
        <end position="243"/>
    </location>
</feature>
<evidence type="ECO:0000256" key="9">
    <source>
        <dbReference type="ARBA" id="ARBA00023136"/>
    </source>
</evidence>
<evidence type="ECO:0000313" key="13">
    <source>
        <dbReference type="Proteomes" id="UP000734854"/>
    </source>
</evidence>
<keyword evidence="3" id="KW-0813">Transport</keyword>
<evidence type="ECO:0000256" key="4">
    <source>
        <dbReference type="ARBA" id="ARBA00022568"/>
    </source>
</evidence>
<gene>
    <name evidence="12" type="ORF">ZIOFF_037622</name>
</gene>
<keyword evidence="13" id="KW-1185">Reference proteome</keyword>
<dbReference type="GO" id="GO:0015292">
    <property type="term" value="F:uniporter activity"/>
    <property type="evidence" value="ECO:0007669"/>
    <property type="project" value="TreeGrafter"/>
</dbReference>
<accession>A0A8J5KZM7</accession>
<dbReference type="GO" id="GO:1990246">
    <property type="term" value="C:uniplex complex"/>
    <property type="evidence" value="ECO:0007669"/>
    <property type="project" value="TreeGrafter"/>
</dbReference>
<feature type="domain" description="Calcium uniporter protein C-terminal" evidence="11">
    <location>
        <begin position="129"/>
        <end position="281"/>
    </location>
</feature>
<proteinExistence type="inferred from homology"/>
<keyword evidence="5 10" id="KW-0812">Transmembrane</keyword>
<dbReference type="AlphaFoldDB" id="A0A8J5KZM7"/>
<keyword evidence="7 10" id="KW-1133">Transmembrane helix</keyword>
<dbReference type="Pfam" id="PF04678">
    <property type="entry name" value="MCU"/>
    <property type="match status" value="1"/>
</dbReference>
<sequence length="292" mass="32587">MAFRIALARRLLNLSKTVSSFSSSLAPPPTSSSAAAVPKLGLLHQSHARFPFAVTGDLPHRVGDRIRLEYLSLPDEEQRVTVSQARKVLRAAQMEAVREKLKGLGRSCISYAEFVQICGNVPGIETSTGLAKALDESGAVVVFGDVVFLRPEMVAKAIERMIPSPAQDESETEELRAMEAKKAWIEKAAAAAVRREMWAGLGFIALQTAGFMRLTFWELSWDVMEPICFYVTSAYFMLGYAFFLRTSRDPSFEGFFQTRFDAKQAGLLKAHGFDVDRFHRLRKRRRAMAIDA</sequence>
<dbReference type="PANTHER" id="PTHR13462:SF31">
    <property type="entry name" value="CALCIUM UNIPORTER PROTEIN 1, MITOCHONDRIAL"/>
    <property type="match status" value="1"/>
</dbReference>
<protein>
    <recommendedName>
        <fullName evidence="11">Calcium uniporter protein C-terminal domain-containing protein</fullName>
    </recommendedName>
</protein>
<evidence type="ECO:0000256" key="10">
    <source>
        <dbReference type="SAM" id="Phobius"/>
    </source>
</evidence>
<name>A0A8J5KZM7_ZINOF</name>
<keyword evidence="6" id="KW-0106">Calcium</keyword>
<evidence type="ECO:0000313" key="12">
    <source>
        <dbReference type="EMBL" id="KAG6505268.1"/>
    </source>
</evidence>
<keyword evidence="8" id="KW-0406">Ion transport</keyword>
<evidence type="ECO:0000256" key="8">
    <source>
        <dbReference type="ARBA" id="ARBA00023065"/>
    </source>
</evidence>
<evidence type="ECO:0000256" key="3">
    <source>
        <dbReference type="ARBA" id="ARBA00022448"/>
    </source>
</evidence>
<evidence type="ECO:0000256" key="1">
    <source>
        <dbReference type="ARBA" id="ARBA00004141"/>
    </source>
</evidence>
<reference evidence="12 13" key="1">
    <citation type="submission" date="2020-08" db="EMBL/GenBank/DDBJ databases">
        <title>Plant Genome Project.</title>
        <authorList>
            <person name="Zhang R.-G."/>
        </authorList>
    </citation>
    <scope>NUCLEOTIDE SEQUENCE [LARGE SCALE GENOMIC DNA]</scope>
    <source>
        <tissue evidence="12">Rhizome</tissue>
    </source>
</reference>
<dbReference type="InterPro" id="IPR006769">
    <property type="entry name" value="MCU_C"/>
</dbReference>
<dbReference type="EMBL" id="JACMSC010000010">
    <property type="protein sequence ID" value="KAG6505268.1"/>
    <property type="molecule type" value="Genomic_DNA"/>
</dbReference>
<dbReference type="GO" id="GO:0036444">
    <property type="term" value="P:calcium import into the mitochondrion"/>
    <property type="evidence" value="ECO:0007669"/>
    <property type="project" value="TreeGrafter"/>
</dbReference>
<evidence type="ECO:0000256" key="2">
    <source>
        <dbReference type="ARBA" id="ARBA00005653"/>
    </source>
</evidence>
<evidence type="ECO:0000256" key="7">
    <source>
        <dbReference type="ARBA" id="ARBA00022989"/>
    </source>
</evidence>
<evidence type="ECO:0000256" key="6">
    <source>
        <dbReference type="ARBA" id="ARBA00022837"/>
    </source>
</evidence>
<evidence type="ECO:0000256" key="5">
    <source>
        <dbReference type="ARBA" id="ARBA00022692"/>
    </source>
</evidence>
<dbReference type="Proteomes" id="UP000734854">
    <property type="component" value="Unassembled WGS sequence"/>
</dbReference>
<keyword evidence="4" id="KW-0109">Calcium transport</keyword>
<evidence type="ECO:0000259" key="11">
    <source>
        <dbReference type="Pfam" id="PF04678"/>
    </source>
</evidence>
<dbReference type="GO" id="GO:0005262">
    <property type="term" value="F:calcium channel activity"/>
    <property type="evidence" value="ECO:0007669"/>
    <property type="project" value="TreeGrafter"/>
</dbReference>
<feature type="transmembrane region" description="Helical" evidence="10">
    <location>
        <begin position="197"/>
        <end position="217"/>
    </location>
</feature>
<dbReference type="OrthoDB" id="278338at2759"/>
<comment type="caution">
    <text evidence="12">The sequence shown here is derived from an EMBL/GenBank/DDBJ whole genome shotgun (WGS) entry which is preliminary data.</text>
</comment>
<dbReference type="PANTHER" id="PTHR13462">
    <property type="entry name" value="CALCIUM UNIPORTER PROTEIN, MITOCHONDRIAL"/>
    <property type="match status" value="1"/>
</dbReference>